<dbReference type="EMBL" id="JAUNZN010000004">
    <property type="protein sequence ID" value="KAK4823009.1"/>
    <property type="molecule type" value="Genomic_DNA"/>
</dbReference>
<evidence type="ECO:0000256" key="7">
    <source>
        <dbReference type="ARBA" id="ARBA00066115"/>
    </source>
</evidence>
<feature type="compositionally biased region" description="Basic and acidic residues" evidence="10">
    <location>
        <begin position="978"/>
        <end position="988"/>
    </location>
</feature>
<comment type="subcellular location">
    <subcellularLocation>
        <location evidence="1">Cytoplasm</location>
    </subcellularLocation>
</comment>
<evidence type="ECO:0000256" key="3">
    <source>
        <dbReference type="ARBA" id="ARBA00022553"/>
    </source>
</evidence>
<proteinExistence type="predicted"/>
<dbReference type="GO" id="GO:0008287">
    <property type="term" value="C:protein serine/threonine phosphatase complex"/>
    <property type="evidence" value="ECO:0007669"/>
    <property type="project" value="TreeGrafter"/>
</dbReference>
<feature type="repeat" description="HEAT" evidence="9">
    <location>
        <begin position="453"/>
        <end position="491"/>
    </location>
</feature>
<gene>
    <name evidence="11" type="ORF">QYF61_024811</name>
</gene>
<dbReference type="PANTHER" id="PTHR21467:SF0">
    <property type="entry name" value="SERINE_THREONINE-PROTEIN PHOSPHATASE 4 REGULATORY SUBUNIT 4"/>
    <property type="match status" value="1"/>
</dbReference>
<sequence>MFFFLNESHELVTIIESNVLYVYIFVSSGQDIQGTSVVANLPVLMRQNPAETLRRVLPKIRFISAACSKLIQFVIIQEVLHVAGVEMQLTAAVSFLTVLQEESVSIHTYSHSFLHIILQNLEHRDAGVSNAWLETLLAVIEALPKETIRHEILNPLVSKAQLSQTLQSRLVSCKIMGKLANKFEAHIIKREILPLVKSLCQDVEYEVRTCMCRQLEHIAQGIGKFADDTKLCGSVDLLEGRKALQRDLDRLDRWAEVSCMRFKKAKCQVLHLGHSNPMQRYRLGEEWLESCPVEKALGVFVNSWLNMSQQCAQVAKKANGILACVRNSVASRTREVIVPLYSALVRLHLESCVQFWAPHYKRDIEGLERVQRRAMKLVKGLEQKSDEEQLRELGLFSLEKRRLRGDLITLYNCLKGGCREVGVGLFSQVTSDRTRGNGLGLCQGRTELTKTVVLPELVELARDEGSSVRLAAFETLVNLLDMFDADDRSQTVLPLVKSFCEKSFKADESILVSLSFHLGKLCNGLYGIFTPEQHLRFLEFYKKLSTLGLQQENGHNDNQLQLQTLEQEKKYISVRKNCAYNFPAMIVFVDPKNFHLELYSIFFCLCHDPEVPVRYTMAISFYEVAKLLNSGVYTIHKELVTLLQDESLEVLDALVGHLPEILELMTNGGENSGSESKLLSIPDLIPALTTAEQRAATSLKWRTHEKLLQKYACLPHIISSDQIYYRFLHRMLTIILTNNVLPVQKAAARTLCVYLRYNRKQEQRHEVIQKLIEQLGQGKSYWNRLRFLDTCEFIMELFSKSFFCKYFFLPVLELTHDPVANVRMKLCYLLPKVKSTLKIPTDKHLLQQLELCIRKLLCQEKDKDVLSIVKRTVLELDRMEICVDAFQKRFYENDLLDQEKERQEHLLLEMVYFIRIELLCREPKLSKKGHFFLFGIATEPMFVVHFDVNRYCRPSLGQEQLEKEKQQNEGRSTNMNDKMFEKKRRDSKTSSVLAKSITLSVPGSSSGTSAGKEDKKSKLVRSQSFSTQALHPKYSNIDKCPNKSSATGYTSSVSGMGKSCMLSFSDDSFRTHSSGNSGNAAFPSSSSSRNLFNSADQKNNGNKESQSRKMSIWYIMGRVEWDKVKKKQKIKLLDLLTEKEGNQRLVEATFWCDKVGAADGTL</sequence>
<evidence type="ECO:0000256" key="1">
    <source>
        <dbReference type="ARBA" id="ARBA00004496"/>
    </source>
</evidence>
<keyword evidence="5" id="KW-0175">Coiled coil</keyword>
<organism evidence="11 12">
    <name type="scientific">Mycteria americana</name>
    <name type="common">Wood stork</name>
    <dbReference type="NCBI Taxonomy" id="33587"/>
    <lineage>
        <taxon>Eukaryota</taxon>
        <taxon>Metazoa</taxon>
        <taxon>Chordata</taxon>
        <taxon>Craniata</taxon>
        <taxon>Vertebrata</taxon>
        <taxon>Euteleostomi</taxon>
        <taxon>Archelosauria</taxon>
        <taxon>Archosauria</taxon>
        <taxon>Dinosauria</taxon>
        <taxon>Saurischia</taxon>
        <taxon>Theropoda</taxon>
        <taxon>Coelurosauria</taxon>
        <taxon>Aves</taxon>
        <taxon>Neognathae</taxon>
        <taxon>Neoaves</taxon>
        <taxon>Aequornithes</taxon>
        <taxon>Ciconiiformes</taxon>
        <taxon>Ciconiidae</taxon>
        <taxon>Mycteria</taxon>
    </lineage>
</organism>
<dbReference type="SUPFAM" id="SSF48371">
    <property type="entry name" value="ARM repeat"/>
    <property type="match status" value="1"/>
</dbReference>
<dbReference type="InterPro" id="IPR039918">
    <property type="entry name" value="PPP4R4"/>
</dbReference>
<dbReference type="InterPro" id="IPR011989">
    <property type="entry name" value="ARM-like"/>
</dbReference>
<dbReference type="PROSITE" id="PS50077">
    <property type="entry name" value="HEAT_REPEAT"/>
    <property type="match status" value="2"/>
</dbReference>
<dbReference type="GO" id="GO:0005829">
    <property type="term" value="C:cytosol"/>
    <property type="evidence" value="ECO:0007669"/>
    <property type="project" value="TreeGrafter"/>
</dbReference>
<feature type="repeat" description="HEAT" evidence="9">
    <location>
        <begin position="192"/>
        <end position="230"/>
    </location>
</feature>
<reference evidence="11 12" key="1">
    <citation type="journal article" date="2023" name="J. Hered.">
        <title>Chromosome-level genome of the wood stork (Mycteria americana) provides insight into avian chromosome evolution.</title>
        <authorList>
            <person name="Flamio R. Jr."/>
            <person name="Ramstad K.M."/>
        </authorList>
    </citation>
    <scope>NUCLEOTIDE SEQUENCE [LARGE SCALE GENOMIC DNA]</scope>
    <source>
        <strain evidence="11">JAX WOST 10</strain>
    </source>
</reference>
<dbReference type="Proteomes" id="UP001333110">
    <property type="component" value="Unassembled WGS sequence"/>
</dbReference>
<evidence type="ECO:0000256" key="5">
    <source>
        <dbReference type="ARBA" id="ARBA00023054"/>
    </source>
</evidence>
<feature type="region of interest" description="Disordered" evidence="10">
    <location>
        <begin position="959"/>
        <end position="1026"/>
    </location>
</feature>
<comment type="subunit">
    <text evidence="7">Serine/threonine-protein phosphatase 4 (PP4) occurs in different assemblies of the catalytic and one or more regulatory subunits. Component of the PP4 complex PPP4C-PPP4R4.</text>
</comment>
<evidence type="ECO:0000256" key="2">
    <source>
        <dbReference type="ARBA" id="ARBA00022490"/>
    </source>
</evidence>
<feature type="region of interest" description="Disordered" evidence="10">
    <location>
        <begin position="1073"/>
        <end position="1107"/>
    </location>
</feature>
<dbReference type="InterPro" id="IPR021133">
    <property type="entry name" value="HEAT_type_2"/>
</dbReference>
<dbReference type="GO" id="GO:0019888">
    <property type="term" value="F:protein phosphatase regulator activity"/>
    <property type="evidence" value="ECO:0007669"/>
    <property type="project" value="TreeGrafter"/>
</dbReference>
<comment type="caution">
    <text evidence="11">The sequence shown here is derived from an EMBL/GenBank/DDBJ whole genome shotgun (WGS) entry which is preliminary data.</text>
</comment>
<evidence type="ECO:0000256" key="9">
    <source>
        <dbReference type="PROSITE-ProRule" id="PRU00103"/>
    </source>
</evidence>
<evidence type="ECO:0000313" key="12">
    <source>
        <dbReference type="Proteomes" id="UP001333110"/>
    </source>
</evidence>
<feature type="compositionally biased region" description="Polar residues" evidence="10">
    <location>
        <begin position="1095"/>
        <end position="1104"/>
    </location>
</feature>
<keyword evidence="4" id="KW-0677">Repeat</keyword>
<evidence type="ECO:0000256" key="4">
    <source>
        <dbReference type="ARBA" id="ARBA00022737"/>
    </source>
</evidence>
<feature type="compositionally biased region" description="Low complexity" evidence="10">
    <location>
        <begin position="1073"/>
        <end position="1094"/>
    </location>
</feature>
<comment type="function">
    <text evidence="6">Putative regulatory subunit of serine/threonine-protein phosphatase 4.</text>
</comment>
<evidence type="ECO:0000256" key="8">
    <source>
        <dbReference type="ARBA" id="ARBA00068938"/>
    </source>
</evidence>
<protein>
    <recommendedName>
        <fullName evidence="8">Serine/threonine-protein phosphatase 4 regulatory subunit 4</fullName>
    </recommendedName>
</protein>
<keyword evidence="2" id="KW-0963">Cytoplasm</keyword>
<dbReference type="Gene3D" id="1.25.10.10">
    <property type="entry name" value="Leucine-rich Repeat Variant"/>
    <property type="match status" value="2"/>
</dbReference>
<keyword evidence="12" id="KW-1185">Reference proteome</keyword>
<evidence type="ECO:0000313" key="11">
    <source>
        <dbReference type="EMBL" id="KAK4823009.1"/>
    </source>
</evidence>
<dbReference type="InterPro" id="IPR016024">
    <property type="entry name" value="ARM-type_fold"/>
</dbReference>
<evidence type="ECO:0000256" key="6">
    <source>
        <dbReference type="ARBA" id="ARBA00059756"/>
    </source>
</evidence>
<dbReference type="PANTHER" id="PTHR21467">
    <property type="entry name" value="PROTEIN PHOSPHATASE 4 REGULATORY SUBUNIT 4 PPP4R4"/>
    <property type="match status" value="1"/>
</dbReference>
<dbReference type="FunFam" id="1.25.10.10:FF:000097">
    <property type="entry name" value="Serine/threonine-protein phosphatase 4 regulatory subunit 4"/>
    <property type="match status" value="1"/>
</dbReference>
<dbReference type="AlphaFoldDB" id="A0AAN7RWC0"/>
<keyword evidence="3" id="KW-0597">Phosphoprotein</keyword>
<name>A0AAN7RWC0_MYCAM</name>
<accession>A0AAN7RWC0</accession>
<feature type="compositionally biased region" description="Polar residues" evidence="10">
    <location>
        <begin position="989"/>
        <end position="1009"/>
    </location>
</feature>
<evidence type="ECO:0000256" key="10">
    <source>
        <dbReference type="SAM" id="MobiDB-lite"/>
    </source>
</evidence>